<dbReference type="EMBL" id="JAIFZO010000002">
    <property type="protein sequence ID" value="MCX4237017.1"/>
    <property type="molecule type" value="Genomic_DNA"/>
</dbReference>
<comment type="caution">
    <text evidence="2">The sequence shown here is derived from an EMBL/GenBank/DDBJ whole genome shotgun (WGS) entry which is preliminary data.</text>
</comment>
<dbReference type="Pfam" id="PF03861">
    <property type="entry name" value="ANTAR"/>
    <property type="match status" value="1"/>
</dbReference>
<dbReference type="SUPFAM" id="SSF55781">
    <property type="entry name" value="GAF domain-like"/>
    <property type="match status" value="1"/>
</dbReference>
<evidence type="ECO:0000313" key="2">
    <source>
        <dbReference type="EMBL" id="MCX4237017.1"/>
    </source>
</evidence>
<name>A0ABT3VBL8_9ACTN</name>
<dbReference type="RefSeq" id="WP_267029460.1">
    <property type="nucleotide sequence ID" value="NZ_JAIFZO010000002.1"/>
</dbReference>
<feature type="domain" description="ANTAR" evidence="1">
    <location>
        <begin position="50"/>
        <end position="111"/>
    </location>
</feature>
<dbReference type="SUPFAM" id="SSF52172">
    <property type="entry name" value="CheY-like"/>
    <property type="match status" value="1"/>
</dbReference>
<proteinExistence type="predicted"/>
<dbReference type="InterPro" id="IPR005561">
    <property type="entry name" value="ANTAR"/>
</dbReference>
<reference evidence="2" key="1">
    <citation type="journal article" date="2022" name="bioRxiv">
        <title>Discovery and biosynthetic assessment of Streptomyces ortus sp nov. isolated from a deep-sea sponge.</title>
        <authorList>
            <person name="Williams S.E."/>
        </authorList>
    </citation>
    <scope>NUCLEOTIDE SEQUENCE</scope>
    <source>
        <strain evidence="2">A15ISP2-DRY2</strain>
    </source>
</reference>
<keyword evidence="3" id="KW-1185">Reference proteome</keyword>
<dbReference type="PROSITE" id="PS50921">
    <property type="entry name" value="ANTAR"/>
    <property type="match status" value="1"/>
</dbReference>
<gene>
    <name evidence="2" type="ORF">K3769_30465</name>
</gene>
<dbReference type="InterPro" id="IPR036388">
    <property type="entry name" value="WH-like_DNA-bd_sf"/>
</dbReference>
<sequence length="132" mass="14336">MRRHGCLTGSLRAAGYARAVAPPMWLRQETIGSLPLLRSAGRPLDADILALAQTLADAATIGLLHSRTIIEQAKGLLAARRNVSLNQAFETMRSHARRHRLLLSNVARDIIDTGDMLHQPSGLPRAKATDAE</sequence>
<organism evidence="2 3">
    <name type="scientific">Streptomyces ortus</name>
    <dbReference type="NCBI Taxonomy" id="2867268"/>
    <lineage>
        <taxon>Bacteria</taxon>
        <taxon>Bacillati</taxon>
        <taxon>Actinomycetota</taxon>
        <taxon>Actinomycetes</taxon>
        <taxon>Kitasatosporales</taxon>
        <taxon>Streptomycetaceae</taxon>
        <taxon>Streptomyces</taxon>
    </lineage>
</organism>
<protein>
    <submittedName>
        <fullName evidence="2">ANTAR domain-containing protein</fullName>
    </submittedName>
</protein>
<dbReference type="Gene3D" id="1.10.10.10">
    <property type="entry name" value="Winged helix-like DNA-binding domain superfamily/Winged helix DNA-binding domain"/>
    <property type="match status" value="1"/>
</dbReference>
<evidence type="ECO:0000313" key="3">
    <source>
        <dbReference type="Proteomes" id="UP001165590"/>
    </source>
</evidence>
<accession>A0ABT3VBL8</accession>
<dbReference type="Proteomes" id="UP001165590">
    <property type="component" value="Unassembled WGS sequence"/>
</dbReference>
<evidence type="ECO:0000259" key="1">
    <source>
        <dbReference type="PROSITE" id="PS50921"/>
    </source>
</evidence>
<dbReference type="SMART" id="SM01012">
    <property type="entry name" value="ANTAR"/>
    <property type="match status" value="1"/>
</dbReference>
<dbReference type="InterPro" id="IPR011006">
    <property type="entry name" value="CheY-like_superfamily"/>
</dbReference>